<evidence type="ECO:0000313" key="15">
    <source>
        <dbReference type="EMBL" id="CAH1163982.1"/>
    </source>
</evidence>
<dbReference type="PANTHER" id="PTHR10026">
    <property type="entry name" value="CYCLIN"/>
    <property type="match status" value="1"/>
</dbReference>
<dbReference type="SUPFAM" id="SSF47954">
    <property type="entry name" value="Cyclin-like"/>
    <property type="match status" value="2"/>
</dbReference>
<feature type="region of interest" description="Disordered" evidence="13">
    <location>
        <begin position="268"/>
        <end position="476"/>
    </location>
</feature>
<evidence type="ECO:0000259" key="14">
    <source>
        <dbReference type="SMART" id="SM00385"/>
    </source>
</evidence>
<dbReference type="Pfam" id="PF00134">
    <property type="entry name" value="Cyclin_N"/>
    <property type="match status" value="1"/>
</dbReference>
<dbReference type="Gene3D" id="1.10.472.10">
    <property type="entry name" value="Cyclin-like"/>
    <property type="match status" value="2"/>
</dbReference>
<feature type="compositionally biased region" description="Polar residues" evidence="13">
    <location>
        <begin position="681"/>
        <end position="694"/>
    </location>
</feature>
<dbReference type="AlphaFoldDB" id="A0A9P0GNM8"/>
<proteinExistence type="inferred from homology"/>
<dbReference type="GO" id="GO:0051301">
    <property type="term" value="P:cell division"/>
    <property type="evidence" value="ECO:0007669"/>
    <property type="project" value="UniProtKB-KW"/>
</dbReference>
<keyword evidence="3" id="KW-1017">Isopeptide bond</keyword>
<sequence>MANTGNSDKWYFTKEQLESTPSRKCGYDSHKELSYRQQAANFIQDMGQRLKVSQLCINTAIVYMHRFYVFHSFTHFPWHQMAAAALFLAAKVEEQPRKLEYVIKVSNMCRNSRDSNIDINSDRYISQSQDLVFNENVLLQTLGFDVAIDHPHTHVVRCCHLVRASKDLAQTSYFMASNSLHLTTMCIQYRPTVVACFCILVACKWSNWEIPLSNEKKEWYSYVDPTVTADLLQQLTEEFLVIFEACPSRLKEKIMAIADVSHTPTVAIINSPFDTEPRKKEDPKDQPSNRAVIGPDDPHKHRPTRPHDPAAGPQQQQHQRDRQKERLAAHHQKTPLGGHAHHRPPIDPKFKQHQRPPGHPPTSRDHPFKHNLPPEGGVNNFADARLGYGADKQRAEANSRPRSDASKVGVVKPDGMVRRVDADSIKKHLSATGHDRRPPSGSSHKLDQSKSVPKQNLTPVSSKSVHSSDSGYGSFVNTDRIKTEMKTEPIDTSYASYVNTNKVKLEAGLHIKEEIPTPAVIKRPSLFSPEKTPPHKLTIKTSPDSRRAIEQDATHGASAGAILSPLVSPVDGRRRTSSSTSESELRPVMKKIDQVEGFENLMRDSTIGIDKYRSPERKDGSGNGEVKGGEFAGSLVESNNGTVSRTSSIINGMETNPTIISNLLKEASAVPHLSAVMVPDSSQPALLPEQSQLPDSNSSSHHHKNKKKNKEKHRHKDKDKSREEKDRKKKNKYKDREKHKHKPAADNPPITPNEPIKLKITMDKPSQGLKIKIPKNKINTENITELSSQQLQPSIKLKISKEVLNNCPNLDGSSIRKRERDPSVTPEAPPHKSAKTSSRESKANGKHSGSKVSPTVDRPPFPNRTAVFQTFPPPPPPPPPMGNSLYYYNPILPDVRVPPPNFGVPYPYYPGYGNGVYQQPFASVPPPPPSSSRPPLPIEAPPRLPPPPPPE</sequence>
<feature type="compositionally biased region" description="Basic residues" evidence="13">
    <location>
        <begin position="700"/>
        <end position="717"/>
    </location>
</feature>
<feature type="compositionally biased region" description="Polar residues" evidence="13">
    <location>
        <begin position="449"/>
        <end position="459"/>
    </location>
</feature>
<dbReference type="InterPro" id="IPR043198">
    <property type="entry name" value="Cyclin/Ssn8"/>
</dbReference>
<feature type="region of interest" description="Disordered" evidence="13">
    <location>
        <begin position="681"/>
        <end position="763"/>
    </location>
</feature>
<evidence type="ECO:0000256" key="9">
    <source>
        <dbReference type="ARBA" id="ARBA00023163"/>
    </source>
</evidence>
<evidence type="ECO:0000256" key="13">
    <source>
        <dbReference type="SAM" id="MobiDB-lite"/>
    </source>
</evidence>
<keyword evidence="7" id="KW-0805">Transcription regulation</keyword>
<evidence type="ECO:0000256" key="11">
    <source>
        <dbReference type="ARBA" id="ARBA00023306"/>
    </source>
</evidence>
<feature type="region of interest" description="Disordered" evidence="13">
    <location>
        <begin position="609"/>
        <end position="649"/>
    </location>
</feature>
<comment type="similarity">
    <text evidence="2">Belongs to the cyclin family. Cyclin C subfamily.</text>
</comment>
<keyword evidence="10" id="KW-0539">Nucleus</keyword>
<feature type="compositionally biased region" description="Pro residues" evidence="13">
    <location>
        <begin position="923"/>
        <end position="951"/>
    </location>
</feature>
<dbReference type="SMART" id="SM00385">
    <property type="entry name" value="CYCLIN"/>
    <property type="match status" value="1"/>
</dbReference>
<reference evidence="15" key="2">
    <citation type="submission" date="2022-10" db="EMBL/GenBank/DDBJ databases">
        <authorList>
            <consortium name="ENA_rothamsted_submissions"/>
            <consortium name="culmorum"/>
            <person name="King R."/>
        </authorList>
    </citation>
    <scope>NUCLEOTIDE SEQUENCE</scope>
</reference>
<dbReference type="InterPro" id="IPR006671">
    <property type="entry name" value="Cyclin_N"/>
</dbReference>
<evidence type="ECO:0000256" key="6">
    <source>
        <dbReference type="ARBA" id="ARBA00022843"/>
    </source>
</evidence>
<feature type="region of interest" description="Disordered" evidence="13">
    <location>
        <begin position="917"/>
        <end position="951"/>
    </location>
</feature>
<evidence type="ECO:0000256" key="7">
    <source>
        <dbReference type="ARBA" id="ARBA00023015"/>
    </source>
</evidence>
<organism evidence="15 16">
    <name type="scientific">Phaedon cochleariae</name>
    <name type="common">Mustard beetle</name>
    <dbReference type="NCBI Taxonomy" id="80249"/>
    <lineage>
        <taxon>Eukaryota</taxon>
        <taxon>Metazoa</taxon>
        <taxon>Ecdysozoa</taxon>
        <taxon>Arthropoda</taxon>
        <taxon>Hexapoda</taxon>
        <taxon>Insecta</taxon>
        <taxon>Pterygota</taxon>
        <taxon>Neoptera</taxon>
        <taxon>Endopterygota</taxon>
        <taxon>Coleoptera</taxon>
        <taxon>Polyphaga</taxon>
        <taxon>Cucujiformia</taxon>
        <taxon>Chrysomeloidea</taxon>
        <taxon>Chrysomelidae</taxon>
        <taxon>Chrysomelinae</taxon>
        <taxon>Chrysomelini</taxon>
        <taxon>Phaedon</taxon>
    </lineage>
</organism>
<feature type="compositionally biased region" description="Low complexity" evidence="13">
    <location>
        <begin position="460"/>
        <end position="474"/>
    </location>
</feature>
<feature type="domain" description="Cyclin-like" evidence="14">
    <location>
        <begin position="41"/>
        <end position="140"/>
    </location>
</feature>
<feature type="compositionally biased region" description="Basic and acidic residues" evidence="13">
    <location>
        <begin position="275"/>
        <end position="287"/>
    </location>
</feature>
<evidence type="ECO:0000256" key="3">
    <source>
        <dbReference type="ARBA" id="ARBA00022499"/>
    </source>
</evidence>
<feature type="compositionally biased region" description="Basic and acidic residues" evidence="13">
    <location>
        <begin position="433"/>
        <end position="448"/>
    </location>
</feature>
<dbReference type="FunFam" id="1.10.472.10:FF:000009">
    <property type="entry name" value="cyclin-T2 isoform X1"/>
    <property type="match status" value="1"/>
</dbReference>
<dbReference type="GO" id="GO:0005634">
    <property type="term" value="C:nucleus"/>
    <property type="evidence" value="ECO:0007669"/>
    <property type="project" value="UniProtKB-SubCell"/>
</dbReference>
<dbReference type="EMBL" id="OU896710">
    <property type="protein sequence ID" value="CAH1163982.1"/>
    <property type="molecule type" value="Genomic_DNA"/>
</dbReference>
<feature type="compositionally biased region" description="Basic and acidic residues" evidence="13">
    <location>
        <begin position="610"/>
        <end position="620"/>
    </location>
</feature>
<dbReference type="GO" id="GO:0016538">
    <property type="term" value="F:cyclin-dependent protein serine/threonine kinase regulator activity"/>
    <property type="evidence" value="ECO:0007669"/>
    <property type="project" value="InterPro"/>
</dbReference>
<evidence type="ECO:0000256" key="8">
    <source>
        <dbReference type="ARBA" id="ARBA00023127"/>
    </source>
</evidence>
<feature type="compositionally biased region" description="Pro residues" evidence="13">
    <location>
        <begin position="871"/>
        <end position="881"/>
    </location>
</feature>
<dbReference type="InterPro" id="IPR013763">
    <property type="entry name" value="Cyclin-like_dom"/>
</dbReference>
<dbReference type="InterPro" id="IPR036915">
    <property type="entry name" value="Cyclin-like_sf"/>
</dbReference>
<feature type="region of interest" description="Disordered" evidence="13">
    <location>
        <begin position="805"/>
        <end position="890"/>
    </location>
</feature>
<feature type="compositionally biased region" description="Basic and acidic residues" evidence="13">
    <location>
        <begin position="415"/>
        <end position="426"/>
    </location>
</feature>
<accession>A0A9P0GNM8</accession>
<feature type="compositionally biased region" description="Basic and acidic residues" evidence="13">
    <location>
        <begin position="391"/>
        <end position="405"/>
    </location>
</feature>
<name>A0A9P0GNM8_PHACE</name>
<evidence type="ECO:0000256" key="5">
    <source>
        <dbReference type="ARBA" id="ARBA00022618"/>
    </source>
</evidence>
<keyword evidence="8 12" id="KW-0195">Cyclin</keyword>
<keyword evidence="6" id="KW-0832">Ubl conjugation</keyword>
<dbReference type="GO" id="GO:0006357">
    <property type="term" value="P:regulation of transcription by RNA polymerase II"/>
    <property type="evidence" value="ECO:0007669"/>
    <property type="project" value="InterPro"/>
</dbReference>
<dbReference type="Proteomes" id="UP001153737">
    <property type="component" value="Chromosome 4"/>
</dbReference>
<evidence type="ECO:0000256" key="12">
    <source>
        <dbReference type="RuleBase" id="RU000383"/>
    </source>
</evidence>
<dbReference type="OrthoDB" id="17066at2759"/>
<gene>
    <name evidence="15" type="ORF">PHAECO_LOCUS8497</name>
</gene>
<keyword evidence="4" id="KW-0597">Phosphoprotein</keyword>
<dbReference type="FunFam" id="1.10.472.10:FF:000004">
    <property type="entry name" value="Cyclin T2"/>
    <property type="match status" value="1"/>
</dbReference>
<evidence type="ECO:0000256" key="2">
    <source>
        <dbReference type="ARBA" id="ARBA00008638"/>
    </source>
</evidence>
<keyword evidence="9" id="KW-0804">Transcription</keyword>
<dbReference type="Pfam" id="PF21797">
    <property type="entry name" value="CycT2-like_C"/>
    <property type="match status" value="1"/>
</dbReference>
<protein>
    <recommendedName>
        <fullName evidence="14">Cyclin-like domain-containing protein</fullName>
    </recommendedName>
</protein>
<evidence type="ECO:0000256" key="4">
    <source>
        <dbReference type="ARBA" id="ARBA00022553"/>
    </source>
</evidence>
<keyword evidence="5" id="KW-0132">Cell division</keyword>
<dbReference type="CDD" id="cd20538">
    <property type="entry name" value="CYCLIN_CCNT_rpt1"/>
    <property type="match status" value="1"/>
</dbReference>
<feature type="compositionally biased region" description="Basic residues" evidence="13">
    <location>
        <begin position="727"/>
        <end position="742"/>
    </location>
</feature>
<feature type="region of interest" description="Disordered" evidence="13">
    <location>
        <begin position="553"/>
        <end position="586"/>
    </location>
</feature>
<keyword evidence="11" id="KW-0131">Cell cycle</keyword>
<comment type="subcellular location">
    <subcellularLocation>
        <location evidence="1">Nucleus</location>
    </subcellularLocation>
</comment>
<feature type="compositionally biased region" description="Basic residues" evidence="13">
    <location>
        <begin position="329"/>
        <end position="343"/>
    </location>
</feature>
<feature type="compositionally biased region" description="Polar residues" evidence="13">
    <location>
        <begin position="636"/>
        <end position="649"/>
    </location>
</feature>
<reference evidence="15" key="1">
    <citation type="submission" date="2022-01" db="EMBL/GenBank/DDBJ databases">
        <authorList>
            <person name="King R."/>
        </authorList>
    </citation>
    <scope>NUCLEOTIDE SEQUENCE</scope>
</reference>
<evidence type="ECO:0000313" key="16">
    <source>
        <dbReference type="Proteomes" id="UP001153737"/>
    </source>
</evidence>
<keyword evidence="16" id="KW-1185">Reference proteome</keyword>
<feature type="compositionally biased region" description="Basic and acidic residues" evidence="13">
    <location>
        <begin position="318"/>
        <end position="328"/>
    </location>
</feature>
<evidence type="ECO:0000256" key="10">
    <source>
        <dbReference type="ARBA" id="ARBA00023242"/>
    </source>
</evidence>
<evidence type="ECO:0000256" key="1">
    <source>
        <dbReference type="ARBA" id="ARBA00004123"/>
    </source>
</evidence>